<organism evidence="8 9">
    <name type="scientific">Anaerobranca gottschalkii DSM 13577</name>
    <dbReference type="NCBI Taxonomy" id="1120990"/>
    <lineage>
        <taxon>Bacteria</taxon>
        <taxon>Bacillati</taxon>
        <taxon>Bacillota</taxon>
        <taxon>Clostridia</taxon>
        <taxon>Eubacteriales</taxon>
        <taxon>Proteinivoracaceae</taxon>
        <taxon>Anaerobranca</taxon>
    </lineage>
</organism>
<comment type="subcellular location">
    <subcellularLocation>
        <location evidence="6">Cytoplasm</location>
    </subcellularLocation>
</comment>
<protein>
    <recommendedName>
        <fullName evidence="6">Holliday junction branch migration complex subunit RuvA</fullName>
    </recommendedName>
</protein>
<dbReference type="OrthoDB" id="5293449at2"/>
<name>A0A1I0BHC0_9FIRM</name>
<dbReference type="Gene3D" id="2.40.50.140">
    <property type="entry name" value="Nucleic acid-binding proteins"/>
    <property type="match status" value="1"/>
</dbReference>
<keyword evidence="2 6" id="KW-0227">DNA damage</keyword>
<dbReference type="Gene3D" id="1.10.150.20">
    <property type="entry name" value="5' to 3' exonuclease, C-terminal subdomain"/>
    <property type="match status" value="1"/>
</dbReference>
<dbReference type="GO" id="GO:0005524">
    <property type="term" value="F:ATP binding"/>
    <property type="evidence" value="ECO:0007669"/>
    <property type="project" value="InterPro"/>
</dbReference>
<dbReference type="CDD" id="cd14332">
    <property type="entry name" value="UBA_RuvA_C"/>
    <property type="match status" value="1"/>
</dbReference>
<feature type="region of interest" description="Domain III" evidence="6">
    <location>
        <begin position="157"/>
        <end position="204"/>
    </location>
</feature>
<dbReference type="SUPFAM" id="SSF46929">
    <property type="entry name" value="DNA helicase RuvA subunit, C-terminal domain"/>
    <property type="match status" value="1"/>
</dbReference>
<proteinExistence type="inferred from homology"/>
<dbReference type="Gene3D" id="1.10.8.10">
    <property type="entry name" value="DNA helicase RuvA subunit, C-terminal domain"/>
    <property type="match status" value="1"/>
</dbReference>
<keyword evidence="9" id="KW-1185">Reference proteome</keyword>
<evidence type="ECO:0000259" key="7">
    <source>
        <dbReference type="SMART" id="SM00278"/>
    </source>
</evidence>
<keyword evidence="8" id="KW-0067">ATP-binding</keyword>
<dbReference type="NCBIfam" id="TIGR00084">
    <property type="entry name" value="ruvA"/>
    <property type="match status" value="1"/>
</dbReference>
<dbReference type="Pfam" id="PF07499">
    <property type="entry name" value="RuvA_C"/>
    <property type="match status" value="1"/>
</dbReference>
<keyword evidence="5 6" id="KW-0234">DNA repair</keyword>
<evidence type="ECO:0000256" key="1">
    <source>
        <dbReference type="ARBA" id="ARBA00022490"/>
    </source>
</evidence>
<comment type="subunit">
    <text evidence="6">Homotetramer. Forms an RuvA(8)-RuvB(12)-Holliday junction (HJ) complex. HJ DNA is sandwiched between 2 RuvA tetramers; dsDNA enters through RuvA and exits via RuvB. An RuvB hexamer assembles on each DNA strand where it exits the tetramer. Each RuvB hexamer is contacted by two RuvA subunits (via domain III) on 2 adjacent RuvB subunits; this complex drives branch migration. In the full resolvosome a probable DNA-RuvA(4)-RuvB(12)-RuvC(2) complex forms which resolves the HJ.</text>
</comment>
<comment type="similarity">
    <text evidence="6">Belongs to the RuvA family.</text>
</comment>
<gene>
    <name evidence="6" type="primary">ruvA</name>
    <name evidence="8" type="ORF">SAMN03080614_10409</name>
</gene>
<evidence type="ECO:0000313" key="8">
    <source>
        <dbReference type="EMBL" id="SET06360.1"/>
    </source>
</evidence>
<comment type="function">
    <text evidence="6">The RuvA-RuvB-RuvC complex processes Holliday junction (HJ) DNA during genetic recombination and DNA repair, while the RuvA-RuvB complex plays an important role in the rescue of blocked DNA replication forks via replication fork reversal (RFR). RuvA specifically binds to HJ cruciform DNA, conferring on it an open structure. The RuvB hexamer acts as an ATP-dependent pump, pulling dsDNA into and through the RuvAB complex. HJ branch migration allows RuvC to scan DNA until it finds its consensus sequence, where it cleaves and resolves the cruciform DNA.</text>
</comment>
<dbReference type="GO" id="GO:0006281">
    <property type="term" value="P:DNA repair"/>
    <property type="evidence" value="ECO:0007669"/>
    <property type="project" value="UniProtKB-UniRule"/>
</dbReference>
<dbReference type="InterPro" id="IPR013849">
    <property type="entry name" value="DNA_helicase_Holl-junc_RuvA_I"/>
</dbReference>
<dbReference type="GO" id="GO:0006310">
    <property type="term" value="P:DNA recombination"/>
    <property type="evidence" value="ECO:0007669"/>
    <property type="project" value="UniProtKB-UniRule"/>
</dbReference>
<dbReference type="GO" id="GO:0009379">
    <property type="term" value="C:Holliday junction helicase complex"/>
    <property type="evidence" value="ECO:0007669"/>
    <property type="project" value="InterPro"/>
</dbReference>
<evidence type="ECO:0000313" key="9">
    <source>
        <dbReference type="Proteomes" id="UP000243819"/>
    </source>
</evidence>
<accession>A0A1I0BHC0</accession>
<dbReference type="GO" id="GO:0000400">
    <property type="term" value="F:four-way junction DNA binding"/>
    <property type="evidence" value="ECO:0007669"/>
    <property type="project" value="UniProtKB-UniRule"/>
</dbReference>
<comment type="caution">
    <text evidence="6">Lacks conserved residue(s) required for the propagation of feature annotation.</text>
</comment>
<evidence type="ECO:0000256" key="3">
    <source>
        <dbReference type="ARBA" id="ARBA00023125"/>
    </source>
</evidence>
<dbReference type="STRING" id="1120990.SAMN03080614_10409"/>
<dbReference type="SUPFAM" id="SSF47781">
    <property type="entry name" value="RuvA domain 2-like"/>
    <property type="match status" value="1"/>
</dbReference>
<evidence type="ECO:0000256" key="4">
    <source>
        <dbReference type="ARBA" id="ARBA00023172"/>
    </source>
</evidence>
<dbReference type="GO" id="GO:0048476">
    <property type="term" value="C:Holliday junction resolvase complex"/>
    <property type="evidence" value="ECO:0007669"/>
    <property type="project" value="UniProtKB-UniRule"/>
</dbReference>
<feature type="domain" description="Helix-hairpin-helix DNA-binding motif class 1" evidence="7">
    <location>
        <begin position="71"/>
        <end position="90"/>
    </location>
</feature>
<sequence>MIAFVRGTLLEIEGDSVVIDCGGLGYRIYTPTTTISQQIGDELLLHTYQLVREDDISLYGFVDKQQLNIFKKCISVSGIGPKSALGILNGLKIDQIYHGIHREDYSIFTKISGIGKKTAQRLVLELKDKIKIELENLQNLETIKNVGDDNKFNNLLLDQVIDALLSLGYKRKEVEDSVKRVITSGERDISVIIKEVLKEKGLGR</sequence>
<evidence type="ECO:0000256" key="5">
    <source>
        <dbReference type="ARBA" id="ARBA00023204"/>
    </source>
</evidence>
<dbReference type="SUPFAM" id="SSF50249">
    <property type="entry name" value="Nucleic acid-binding proteins"/>
    <property type="match status" value="1"/>
</dbReference>
<dbReference type="GO" id="GO:0009378">
    <property type="term" value="F:four-way junction helicase activity"/>
    <property type="evidence" value="ECO:0007669"/>
    <property type="project" value="InterPro"/>
</dbReference>
<keyword evidence="8" id="KW-0378">Hydrolase</keyword>
<dbReference type="InterPro" id="IPR011114">
    <property type="entry name" value="RuvA_C"/>
</dbReference>
<dbReference type="InterPro" id="IPR010994">
    <property type="entry name" value="RuvA_2-like"/>
</dbReference>
<dbReference type="InterPro" id="IPR000085">
    <property type="entry name" value="RuvA"/>
</dbReference>
<evidence type="ECO:0000256" key="6">
    <source>
        <dbReference type="HAMAP-Rule" id="MF_00031"/>
    </source>
</evidence>
<dbReference type="RefSeq" id="WP_091351142.1">
    <property type="nucleotide sequence ID" value="NZ_FOIF01000040.1"/>
</dbReference>
<keyword evidence="1 6" id="KW-0963">Cytoplasm</keyword>
<dbReference type="EMBL" id="FOIF01000040">
    <property type="protein sequence ID" value="SET06360.1"/>
    <property type="molecule type" value="Genomic_DNA"/>
</dbReference>
<dbReference type="GO" id="GO:0005737">
    <property type="term" value="C:cytoplasm"/>
    <property type="evidence" value="ECO:0007669"/>
    <property type="project" value="UniProtKB-SubCell"/>
</dbReference>
<comment type="domain">
    <text evidence="6">Has three domains with a flexible linker between the domains II and III and assumes an 'L' shape. Domain III is highly mobile and contacts RuvB.</text>
</comment>
<keyword evidence="8" id="KW-0547">Nucleotide-binding</keyword>
<dbReference type="InterPro" id="IPR003583">
    <property type="entry name" value="Hlx-hairpin-Hlx_DNA-bd_motif"/>
</dbReference>
<dbReference type="AlphaFoldDB" id="A0A1I0BHC0"/>
<evidence type="ECO:0000256" key="2">
    <source>
        <dbReference type="ARBA" id="ARBA00022763"/>
    </source>
</evidence>
<dbReference type="SMART" id="SM00278">
    <property type="entry name" value="HhH1"/>
    <property type="match status" value="2"/>
</dbReference>
<keyword evidence="8" id="KW-0347">Helicase</keyword>
<dbReference type="Proteomes" id="UP000243819">
    <property type="component" value="Unassembled WGS sequence"/>
</dbReference>
<dbReference type="HAMAP" id="MF_00031">
    <property type="entry name" value="DNA_HJ_migration_RuvA"/>
    <property type="match status" value="1"/>
</dbReference>
<dbReference type="Pfam" id="PF01330">
    <property type="entry name" value="RuvA_N"/>
    <property type="match status" value="1"/>
</dbReference>
<dbReference type="InterPro" id="IPR012340">
    <property type="entry name" value="NA-bd_OB-fold"/>
</dbReference>
<dbReference type="InterPro" id="IPR036267">
    <property type="entry name" value="RuvA_C_sf"/>
</dbReference>
<keyword evidence="4 6" id="KW-0233">DNA recombination</keyword>
<reference evidence="9" key="1">
    <citation type="submission" date="2016-10" db="EMBL/GenBank/DDBJ databases">
        <authorList>
            <person name="Varghese N."/>
            <person name="Submissions S."/>
        </authorList>
    </citation>
    <scope>NUCLEOTIDE SEQUENCE [LARGE SCALE GENOMIC DNA]</scope>
    <source>
        <strain evidence="9">DSM 13577</strain>
    </source>
</reference>
<dbReference type="Pfam" id="PF14520">
    <property type="entry name" value="HHH_5"/>
    <property type="match status" value="1"/>
</dbReference>
<feature type="domain" description="Helix-hairpin-helix DNA-binding motif class 1" evidence="7">
    <location>
        <begin position="106"/>
        <end position="125"/>
    </location>
</feature>
<keyword evidence="3 6" id="KW-0238">DNA-binding</keyword>